<evidence type="ECO:0000259" key="7">
    <source>
        <dbReference type="Pfam" id="PF01029"/>
    </source>
</evidence>
<organism evidence="8 9">
    <name type="scientific">Hyphobacterium marinum</name>
    <dbReference type="NCBI Taxonomy" id="3116574"/>
    <lineage>
        <taxon>Bacteria</taxon>
        <taxon>Pseudomonadati</taxon>
        <taxon>Pseudomonadota</taxon>
        <taxon>Alphaproteobacteria</taxon>
        <taxon>Maricaulales</taxon>
        <taxon>Maricaulaceae</taxon>
        <taxon>Hyphobacterium</taxon>
    </lineage>
</organism>
<dbReference type="Proteomes" id="UP001310692">
    <property type="component" value="Unassembled WGS sequence"/>
</dbReference>
<dbReference type="EMBL" id="JAZDRO010000003">
    <property type="protein sequence ID" value="MEE2566671.1"/>
    <property type="molecule type" value="Genomic_DNA"/>
</dbReference>
<dbReference type="HAMAP" id="MF_00073">
    <property type="entry name" value="NusB"/>
    <property type="match status" value="1"/>
</dbReference>
<evidence type="ECO:0000256" key="2">
    <source>
        <dbReference type="ARBA" id="ARBA00022814"/>
    </source>
</evidence>
<keyword evidence="3 6" id="KW-0694">RNA-binding</keyword>
<dbReference type="SUPFAM" id="SSF48013">
    <property type="entry name" value="NusB-like"/>
    <property type="match status" value="1"/>
</dbReference>
<protein>
    <recommendedName>
        <fullName evidence="6">Transcription antitermination protein NusB</fullName>
    </recommendedName>
    <alternativeName>
        <fullName evidence="6">Antitermination factor NusB</fullName>
    </alternativeName>
</protein>
<comment type="similarity">
    <text evidence="1 6">Belongs to the NusB family.</text>
</comment>
<keyword evidence="5 6" id="KW-0804">Transcription</keyword>
<comment type="function">
    <text evidence="6">Involved in transcription antitermination. Required for transcription of ribosomal RNA (rRNA) genes. Binds specifically to the boxA antiterminator sequence of the ribosomal RNA (rrn) operons.</text>
</comment>
<evidence type="ECO:0000256" key="6">
    <source>
        <dbReference type="HAMAP-Rule" id="MF_00073"/>
    </source>
</evidence>
<keyword evidence="9" id="KW-1185">Reference proteome</keyword>
<evidence type="ECO:0000256" key="5">
    <source>
        <dbReference type="ARBA" id="ARBA00023163"/>
    </source>
</evidence>
<keyword evidence="2 6" id="KW-0889">Transcription antitermination</keyword>
<dbReference type="Gene3D" id="1.10.940.10">
    <property type="entry name" value="NusB-like"/>
    <property type="match status" value="1"/>
</dbReference>
<evidence type="ECO:0000256" key="1">
    <source>
        <dbReference type="ARBA" id="ARBA00005952"/>
    </source>
</evidence>
<sequence length="162" mass="17558">MSAPAETDSARRARRRGAARLAAVQALYQMDMTGRGASGVIAEFHEARFDQEGDDTALTDVDTDFFDGLVSGVVKNQRDIDGFAAKSLAKNWKLDRIDATLRAILRAANYELLNRADIPARVIIDEYVAVAAAFFDGPEPKFVNAALDGAARRARQGELAGK</sequence>
<evidence type="ECO:0000256" key="4">
    <source>
        <dbReference type="ARBA" id="ARBA00023015"/>
    </source>
</evidence>
<name>A0ABU7LYZ0_9PROT</name>
<accession>A0ABU7LYZ0</accession>
<dbReference type="InterPro" id="IPR035926">
    <property type="entry name" value="NusB-like_sf"/>
</dbReference>
<dbReference type="PANTHER" id="PTHR11078">
    <property type="entry name" value="N UTILIZATION SUBSTANCE PROTEIN B-RELATED"/>
    <property type="match status" value="1"/>
</dbReference>
<dbReference type="PANTHER" id="PTHR11078:SF3">
    <property type="entry name" value="ANTITERMINATION NUSB DOMAIN-CONTAINING PROTEIN"/>
    <property type="match status" value="1"/>
</dbReference>
<keyword evidence="4 6" id="KW-0805">Transcription regulation</keyword>
<comment type="caution">
    <text evidence="8">The sequence shown here is derived from an EMBL/GenBank/DDBJ whole genome shotgun (WGS) entry which is preliminary data.</text>
</comment>
<evidence type="ECO:0000313" key="8">
    <source>
        <dbReference type="EMBL" id="MEE2566671.1"/>
    </source>
</evidence>
<dbReference type="NCBIfam" id="TIGR01951">
    <property type="entry name" value="nusB"/>
    <property type="match status" value="1"/>
</dbReference>
<gene>
    <name evidence="6 8" type="primary">nusB</name>
    <name evidence="8" type="ORF">V0U35_08265</name>
</gene>
<dbReference type="InterPro" id="IPR011605">
    <property type="entry name" value="NusB_fam"/>
</dbReference>
<feature type="domain" description="NusB/RsmB/TIM44" evidence="7">
    <location>
        <begin position="19"/>
        <end position="152"/>
    </location>
</feature>
<evidence type="ECO:0000256" key="3">
    <source>
        <dbReference type="ARBA" id="ARBA00022884"/>
    </source>
</evidence>
<dbReference type="RefSeq" id="WP_330196221.1">
    <property type="nucleotide sequence ID" value="NZ_JAZDRO010000003.1"/>
</dbReference>
<dbReference type="Pfam" id="PF01029">
    <property type="entry name" value="NusB"/>
    <property type="match status" value="1"/>
</dbReference>
<evidence type="ECO:0000313" key="9">
    <source>
        <dbReference type="Proteomes" id="UP001310692"/>
    </source>
</evidence>
<dbReference type="InterPro" id="IPR006027">
    <property type="entry name" value="NusB_RsmB_TIM44"/>
</dbReference>
<proteinExistence type="inferred from homology"/>
<reference evidence="8 9" key="1">
    <citation type="submission" date="2024-01" db="EMBL/GenBank/DDBJ databases">
        <title>Hyphobacterium bacterium isolated from marine sediment.</title>
        <authorList>
            <person name="Zhao S."/>
        </authorList>
    </citation>
    <scope>NUCLEOTIDE SEQUENCE [LARGE SCALE GENOMIC DNA]</scope>
    <source>
        <strain evidence="8 9">Y60-23</strain>
    </source>
</reference>